<dbReference type="HOGENOM" id="CLU_1321606_0_0_1"/>
<keyword evidence="3" id="KW-1185">Reference proteome</keyword>
<reference evidence="2 3" key="1">
    <citation type="journal article" date="2012" name="Science">
        <title>The Paleozoic origin of enzymatic lignin decomposition reconstructed from 31 fungal genomes.</title>
        <authorList>
            <person name="Floudas D."/>
            <person name="Binder M."/>
            <person name="Riley R."/>
            <person name="Barry K."/>
            <person name="Blanchette R.A."/>
            <person name="Henrissat B."/>
            <person name="Martinez A.T."/>
            <person name="Otillar R."/>
            <person name="Spatafora J.W."/>
            <person name="Yadav J.S."/>
            <person name="Aerts A."/>
            <person name="Benoit I."/>
            <person name="Boyd A."/>
            <person name="Carlson A."/>
            <person name="Copeland A."/>
            <person name="Coutinho P.M."/>
            <person name="de Vries R.P."/>
            <person name="Ferreira P."/>
            <person name="Findley K."/>
            <person name="Foster B."/>
            <person name="Gaskell J."/>
            <person name="Glotzer D."/>
            <person name="Gorecki P."/>
            <person name="Heitman J."/>
            <person name="Hesse C."/>
            <person name="Hori C."/>
            <person name="Igarashi K."/>
            <person name="Jurgens J.A."/>
            <person name="Kallen N."/>
            <person name="Kersten P."/>
            <person name="Kohler A."/>
            <person name="Kuees U."/>
            <person name="Kumar T.K.A."/>
            <person name="Kuo A."/>
            <person name="LaButti K."/>
            <person name="Larrondo L.F."/>
            <person name="Lindquist E."/>
            <person name="Ling A."/>
            <person name="Lombard V."/>
            <person name="Lucas S."/>
            <person name="Lundell T."/>
            <person name="Martin R."/>
            <person name="McLaughlin D.J."/>
            <person name="Morgenstern I."/>
            <person name="Morin E."/>
            <person name="Murat C."/>
            <person name="Nagy L.G."/>
            <person name="Nolan M."/>
            <person name="Ohm R.A."/>
            <person name="Patyshakuliyeva A."/>
            <person name="Rokas A."/>
            <person name="Ruiz-Duenas F.J."/>
            <person name="Sabat G."/>
            <person name="Salamov A."/>
            <person name="Samejima M."/>
            <person name="Schmutz J."/>
            <person name="Slot J.C."/>
            <person name="St John F."/>
            <person name="Stenlid J."/>
            <person name="Sun H."/>
            <person name="Sun S."/>
            <person name="Syed K."/>
            <person name="Tsang A."/>
            <person name="Wiebenga A."/>
            <person name="Young D."/>
            <person name="Pisabarro A."/>
            <person name="Eastwood D.C."/>
            <person name="Martin F."/>
            <person name="Cullen D."/>
            <person name="Grigoriev I.V."/>
            <person name="Hibbett D.S."/>
        </authorList>
    </citation>
    <scope>NUCLEOTIDE SEQUENCE [LARGE SCALE GENOMIC DNA]</scope>
    <source>
        <strain evidence="2 3">ATCC 11539</strain>
    </source>
</reference>
<organism evidence="2 3">
    <name type="scientific">Gloeophyllum trabeum (strain ATCC 11539 / FP-39264 / Madison 617)</name>
    <name type="common">Brown rot fungus</name>
    <dbReference type="NCBI Taxonomy" id="670483"/>
    <lineage>
        <taxon>Eukaryota</taxon>
        <taxon>Fungi</taxon>
        <taxon>Dikarya</taxon>
        <taxon>Basidiomycota</taxon>
        <taxon>Agaricomycotina</taxon>
        <taxon>Agaricomycetes</taxon>
        <taxon>Gloeophyllales</taxon>
        <taxon>Gloeophyllaceae</taxon>
        <taxon>Gloeophyllum</taxon>
    </lineage>
</organism>
<gene>
    <name evidence="2" type="ORF">GLOTRDRAFT_127056</name>
</gene>
<proteinExistence type="predicted"/>
<accession>S7QH48</accession>
<dbReference type="EMBL" id="KB469298">
    <property type="protein sequence ID" value="EPQ58558.1"/>
    <property type="molecule type" value="Genomic_DNA"/>
</dbReference>
<dbReference type="GeneID" id="19301470"/>
<feature type="signal peptide" evidence="1">
    <location>
        <begin position="1"/>
        <end position="22"/>
    </location>
</feature>
<dbReference type="OrthoDB" id="3264779at2759"/>
<dbReference type="OMA" id="KECIHAR"/>
<dbReference type="KEGG" id="gtr:GLOTRDRAFT_127056"/>
<dbReference type="RefSeq" id="XP_007863706.1">
    <property type="nucleotide sequence ID" value="XM_007865515.1"/>
</dbReference>
<name>S7QH48_GLOTA</name>
<keyword evidence="1" id="KW-0732">Signal</keyword>
<evidence type="ECO:0000313" key="2">
    <source>
        <dbReference type="EMBL" id="EPQ58558.1"/>
    </source>
</evidence>
<sequence>MSSRLSVLTVLSTLSSAVGAGAQDDASESKSREEQFEGGMQDTITHELIPVRRGRHPPRVEITASRGCLEIKLLLLSPVPSELPPFEKSVVHISTTTKPVRITVYRACGAESHFLQLTIAAKPSADVTIVLPLTFRGIVNVESHPRKPRVLCNTAFSGRMKCGFITLDRGRTAAVDEDEISVRTPARVELRLMDAGDRDRHTMLDRLKLIVRRSLV</sequence>
<dbReference type="Proteomes" id="UP000030669">
    <property type="component" value="Unassembled WGS sequence"/>
</dbReference>
<evidence type="ECO:0000313" key="3">
    <source>
        <dbReference type="Proteomes" id="UP000030669"/>
    </source>
</evidence>
<protein>
    <submittedName>
        <fullName evidence="2">Uncharacterized protein</fullName>
    </submittedName>
</protein>
<dbReference type="eggNOG" id="ENOG502SSPK">
    <property type="taxonomic scope" value="Eukaryota"/>
</dbReference>
<evidence type="ECO:0000256" key="1">
    <source>
        <dbReference type="SAM" id="SignalP"/>
    </source>
</evidence>
<feature type="chain" id="PRO_5004556124" evidence="1">
    <location>
        <begin position="23"/>
        <end position="216"/>
    </location>
</feature>
<dbReference type="AlphaFoldDB" id="S7QH48"/>